<dbReference type="PROSITE" id="PS51257">
    <property type="entry name" value="PROKAR_LIPOPROTEIN"/>
    <property type="match status" value="1"/>
</dbReference>
<keyword evidence="2" id="KW-1185">Reference proteome</keyword>
<dbReference type="AlphaFoldDB" id="A0A9J6FUT8"/>
<reference evidence="1 2" key="1">
    <citation type="journal article" date="2020" name="Cell">
        <title>Large-Scale Comparative Analyses of Tick Genomes Elucidate Their Genetic Diversity and Vector Capacities.</title>
        <authorList>
            <consortium name="Tick Genome and Microbiome Consortium (TIGMIC)"/>
            <person name="Jia N."/>
            <person name="Wang J."/>
            <person name="Shi W."/>
            <person name="Du L."/>
            <person name="Sun Y."/>
            <person name="Zhan W."/>
            <person name="Jiang J.F."/>
            <person name="Wang Q."/>
            <person name="Zhang B."/>
            <person name="Ji P."/>
            <person name="Bell-Sakyi L."/>
            <person name="Cui X.M."/>
            <person name="Yuan T.T."/>
            <person name="Jiang B.G."/>
            <person name="Yang W.F."/>
            <person name="Lam T.T."/>
            <person name="Chang Q.C."/>
            <person name="Ding S.J."/>
            <person name="Wang X.J."/>
            <person name="Zhu J.G."/>
            <person name="Ruan X.D."/>
            <person name="Zhao L."/>
            <person name="Wei J.T."/>
            <person name="Ye R.Z."/>
            <person name="Que T.C."/>
            <person name="Du C.H."/>
            <person name="Zhou Y.H."/>
            <person name="Cheng J.X."/>
            <person name="Dai P.F."/>
            <person name="Guo W.B."/>
            <person name="Han X.H."/>
            <person name="Huang E.J."/>
            <person name="Li L.F."/>
            <person name="Wei W."/>
            <person name="Gao Y.C."/>
            <person name="Liu J.Z."/>
            <person name="Shao H.Z."/>
            <person name="Wang X."/>
            <person name="Wang C.C."/>
            <person name="Yang T.C."/>
            <person name="Huo Q.B."/>
            <person name="Li W."/>
            <person name="Chen H.Y."/>
            <person name="Chen S.E."/>
            <person name="Zhou L.G."/>
            <person name="Ni X.B."/>
            <person name="Tian J.H."/>
            <person name="Sheng Y."/>
            <person name="Liu T."/>
            <person name="Pan Y.S."/>
            <person name="Xia L.Y."/>
            <person name="Li J."/>
            <person name="Zhao F."/>
            <person name="Cao W.C."/>
        </authorList>
    </citation>
    <scope>NUCLEOTIDE SEQUENCE [LARGE SCALE GENOMIC DNA]</scope>
    <source>
        <strain evidence="1">HaeL-2018</strain>
    </source>
</reference>
<proteinExistence type="predicted"/>
<comment type="caution">
    <text evidence="1">The sequence shown here is derived from an EMBL/GenBank/DDBJ whole genome shotgun (WGS) entry which is preliminary data.</text>
</comment>
<organism evidence="1 2">
    <name type="scientific">Haemaphysalis longicornis</name>
    <name type="common">Bush tick</name>
    <dbReference type="NCBI Taxonomy" id="44386"/>
    <lineage>
        <taxon>Eukaryota</taxon>
        <taxon>Metazoa</taxon>
        <taxon>Ecdysozoa</taxon>
        <taxon>Arthropoda</taxon>
        <taxon>Chelicerata</taxon>
        <taxon>Arachnida</taxon>
        <taxon>Acari</taxon>
        <taxon>Parasitiformes</taxon>
        <taxon>Ixodida</taxon>
        <taxon>Ixodoidea</taxon>
        <taxon>Ixodidae</taxon>
        <taxon>Haemaphysalinae</taxon>
        <taxon>Haemaphysalis</taxon>
    </lineage>
</organism>
<accession>A0A9J6FUT8</accession>
<dbReference type="Proteomes" id="UP000821853">
    <property type="component" value="Chromosome 2"/>
</dbReference>
<dbReference type="EMBL" id="JABSTR010000004">
    <property type="protein sequence ID" value="KAH9366064.1"/>
    <property type="molecule type" value="Genomic_DNA"/>
</dbReference>
<gene>
    <name evidence="1" type="ORF">HPB48_022204</name>
</gene>
<protein>
    <submittedName>
        <fullName evidence="1">Uncharacterized protein</fullName>
    </submittedName>
</protein>
<evidence type="ECO:0000313" key="1">
    <source>
        <dbReference type="EMBL" id="KAH9366064.1"/>
    </source>
</evidence>
<name>A0A9J6FUT8_HAELO</name>
<sequence>MVRRERASGLGPRSHCNIKGPLFSCLISAACQPTTATRTTMATSSPTVSLRPRSHCNIKGPLFSRLISAACQPTTATRTTMATSSPTVTLRGGTEIERKDFVAETPGSGAKLEGGGRSQPGWPKWPIAPVTSAFVRLRRKSNPRQAPKACSPAGLLIEAFISGYGSVAEAMPRLRKDEKEARLLVDACSRRNVTKTKKKNSCSS</sequence>
<dbReference type="VEuPathDB" id="VectorBase:HLOH_060890"/>
<evidence type="ECO:0000313" key="2">
    <source>
        <dbReference type="Proteomes" id="UP000821853"/>
    </source>
</evidence>